<keyword evidence="5 12" id="KW-0489">Methyltransferase</keyword>
<evidence type="ECO:0000256" key="5">
    <source>
        <dbReference type="ARBA" id="ARBA00022603"/>
    </source>
</evidence>
<evidence type="ECO:0000256" key="10">
    <source>
        <dbReference type="ARBA" id="ARBA00023004"/>
    </source>
</evidence>
<comment type="catalytic activity">
    <reaction evidence="12">
        <text>adenosine(37) in tRNA + 2 reduced [2Fe-2S]-[ferredoxin] + 2 S-adenosyl-L-methionine = 2-methyladenosine(37) in tRNA + 5'-deoxyadenosine + L-methionine + 2 oxidized [2Fe-2S]-[ferredoxin] + S-adenosyl-L-homocysteine</text>
        <dbReference type="Rhea" id="RHEA:43332"/>
        <dbReference type="Rhea" id="RHEA-COMP:10000"/>
        <dbReference type="Rhea" id="RHEA-COMP:10001"/>
        <dbReference type="Rhea" id="RHEA-COMP:10162"/>
        <dbReference type="Rhea" id="RHEA-COMP:10485"/>
        <dbReference type="ChEBI" id="CHEBI:17319"/>
        <dbReference type="ChEBI" id="CHEBI:33737"/>
        <dbReference type="ChEBI" id="CHEBI:33738"/>
        <dbReference type="ChEBI" id="CHEBI:57844"/>
        <dbReference type="ChEBI" id="CHEBI:57856"/>
        <dbReference type="ChEBI" id="CHEBI:59789"/>
        <dbReference type="ChEBI" id="CHEBI:74411"/>
        <dbReference type="ChEBI" id="CHEBI:74497"/>
        <dbReference type="EC" id="2.1.1.192"/>
    </reaction>
</comment>
<gene>
    <name evidence="12" type="primary">rlmN</name>
    <name evidence="14" type="ORF">SAMN02745135_02397</name>
</gene>
<organism evidence="14 15">
    <name type="scientific">Caloranaerobacter azorensis DSM 13643</name>
    <dbReference type="NCBI Taxonomy" id="1121264"/>
    <lineage>
        <taxon>Bacteria</taxon>
        <taxon>Bacillati</taxon>
        <taxon>Bacillota</taxon>
        <taxon>Tissierellia</taxon>
        <taxon>Tissierellales</taxon>
        <taxon>Thermohalobacteraceae</taxon>
        <taxon>Caloranaerobacter</taxon>
    </lineage>
</organism>
<dbReference type="Gene3D" id="3.20.20.70">
    <property type="entry name" value="Aldolase class I"/>
    <property type="match status" value="1"/>
</dbReference>
<dbReference type="InterPro" id="IPR048641">
    <property type="entry name" value="RlmN_N"/>
</dbReference>
<keyword evidence="8 12" id="KW-0819">tRNA processing</keyword>
<evidence type="ECO:0000256" key="1">
    <source>
        <dbReference type="ARBA" id="ARBA00004496"/>
    </source>
</evidence>
<feature type="domain" description="Radical SAM core" evidence="13">
    <location>
        <begin position="99"/>
        <end position="329"/>
    </location>
</feature>
<evidence type="ECO:0000256" key="9">
    <source>
        <dbReference type="ARBA" id="ARBA00022723"/>
    </source>
</evidence>
<dbReference type="InterPro" id="IPR004383">
    <property type="entry name" value="rRNA_lsu_MTrfase_RlmN/Cfr"/>
</dbReference>
<dbReference type="PROSITE" id="PS51918">
    <property type="entry name" value="RADICAL_SAM"/>
    <property type="match status" value="1"/>
</dbReference>
<evidence type="ECO:0000256" key="11">
    <source>
        <dbReference type="ARBA" id="ARBA00023014"/>
    </source>
</evidence>
<feature type="binding site" evidence="12">
    <location>
        <begin position="215"/>
        <end position="217"/>
    </location>
    <ligand>
        <name>S-adenosyl-L-methionine</name>
        <dbReference type="ChEBI" id="CHEBI:59789"/>
    </ligand>
</feature>
<keyword evidence="2 12" id="KW-0004">4Fe-4S</keyword>
<comment type="catalytic activity">
    <reaction evidence="12">
        <text>adenosine(2503) in 23S rRNA + 2 reduced [2Fe-2S]-[ferredoxin] + 2 S-adenosyl-L-methionine = 2-methyladenosine(2503) in 23S rRNA + 5'-deoxyadenosine + L-methionine + 2 oxidized [2Fe-2S]-[ferredoxin] + S-adenosyl-L-homocysteine</text>
        <dbReference type="Rhea" id="RHEA:42916"/>
        <dbReference type="Rhea" id="RHEA-COMP:10000"/>
        <dbReference type="Rhea" id="RHEA-COMP:10001"/>
        <dbReference type="Rhea" id="RHEA-COMP:10152"/>
        <dbReference type="Rhea" id="RHEA-COMP:10282"/>
        <dbReference type="ChEBI" id="CHEBI:17319"/>
        <dbReference type="ChEBI" id="CHEBI:33737"/>
        <dbReference type="ChEBI" id="CHEBI:33738"/>
        <dbReference type="ChEBI" id="CHEBI:57844"/>
        <dbReference type="ChEBI" id="CHEBI:57856"/>
        <dbReference type="ChEBI" id="CHEBI:59789"/>
        <dbReference type="ChEBI" id="CHEBI:74411"/>
        <dbReference type="ChEBI" id="CHEBI:74497"/>
        <dbReference type="EC" id="2.1.1.192"/>
    </reaction>
</comment>
<dbReference type="PANTHER" id="PTHR30544">
    <property type="entry name" value="23S RRNA METHYLTRANSFERASE"/>
    <property type="match status" value="1"/>
</dbReference>
<dbReference type="GO" id="GO:0030488">
    <property type="term" value="P:tRNA methylation"/>
    <property type="evidence" value="ECO:0007669"/>
    <property type="project" value="UniProtKB-UniRule"/>
</dbReference>
<keyword evidence="9 12" id="KW-0479">Metal-binding</keyword>
<protein>
    <recommendedName>
        <fullName evidence="12">Probable dual-specificity RNA methyltransferase RlmN</fullName>
        <ecNumber evidence="12">2.1.1.192</ecNumber>
    </recommendedName>
    <alternativeName>
        <fullName evidence="12">23S rRNA (adenine(2503)-C(2))-methyltransferase</fullName>
    </alternativeName>
    <alternativeName>
        <fullName evidence="12">23S rRNA m2A2503 methyltransferase</fullName>
    </alternativeName>
    <alternativeName>
        <fullName evidence="12">Ribosomal RNA large subunit methyltransferase N</fullName>
    </alternativeName>
    <alternativeName>
        <fullName evidence="12">tRNA (adenine(37)-C(2))-methyltransferase</fullName>
    </alternativeName>
    <alternativeName>
        <fullName evidence="12">tRNA m2A37 methyltransferase</fullName>
    </alternativeName>
</protein>
<keyword evidence="6 12" id="KW-0808">Transferase</keyword>
<dbReference type="InterPro" id="IPR013785">
    <property type="entry name" value="Aldolase_TIM"/>
</dbReference>
<dbReference type="Proteomes" id="UP000183967">
    <property type="component" value="Unassembled WGS sequence"/>
</dbReference>
<feature type="active site" description="Proton acceptor" evidence="12">
    <location>
        <position position="93"/>
    </location>
</feature>
<evidence type="ECO:0000259" key="13">
    <source>
        <dbReference type="PROSITE" id="PS51918"/>
    </source>
</evidence>
<comment type="similarity">
    <text evidence="12">Belongs to the radical SAM superfamily. RlmN family.</text>
</comment>
<name>A0A1M5WBU9_9FIRM</name>
<keyword evidence="4 12" id="KW-0698">rRNA processing</keyword>
<dbReference type="Pfam" id="PF21016">
    <property type="entry name" value="RlmN_N"/>
    <property type="match status" value="1"/>
</dbReference>
<feature type="binding site" evidence="12">
    <location>
        <position position="120"/>
    </location>
    <ligand>
        <name>[4Fe-4S] cluster</name>
        <dbReference type="ChEBI" id="CHEBI:49883"/>
        <note>4Fe-4S-S-AdoMet</note>
    </ligand>
</feature>
<dbReference type="InterPro" id="IPR058240">
    <property type="entry name" value="rSAM_sf"/>
</dbReference>
<dbReference type="GO" id="GO:0051539">
    <property type="term" value="F:4 iron, 4 sulfur cluster binding"/>
    <property type="evidence" value="ECO:0007669"/>
    <property type="project" value="UniProtKB-UniRule"/>
</dbReference>
<evidence type="ECO:0000256" key="3">
    <source>
        <dbReference type="ARBA" id="ARBA00022490"/>
    </source>
</evidence>
<dbReference type="FunFam" id="3.20.20.70:FF:000014">
    <property type="entry name" value="Probable dual-specificity RNA methyltransferase RlmN"/>
    <property type="match status" value="1"/>
</dbReference>
<dbReference type="SUPFAM" id="SSF102114">
    <property type="entry name" value="Radical SAM enzymes"/>
    <property type="match status" value="1"/>
</dbReference>
<sequence>MNRKDLKSLTLDELKNLFESIGEKSFRGQQAFKWIHKKMINSIDDITEFSKILKDKLDQEYKITKLQIVKRLDSKIDETKKYLFLLEDGNIIESVMMKYKHGISVCISTQVGCKMGCSFCASTKGGFIRNLTPGEIVDQVYQIQKDLNVKVSNIVLMGSGEPLDNFNNVIKFLELIHCKSGQNLGYRHITLSTCGIVPRIYDLANLKIPVTLSISLHSAFDDERKKIMPIANKYTIKDILDACRYYINKTNRRVTFEYTLINSVNDSERHANELAKLLSGMLCHVNLIPLNPIKEANFKTSKGTNVLKFKEILESRNINTTVRREMGGDINAACGQLRRDYMNENRL</sequence>
<feature type="active site" description="S-methylcysteine intermediate" evidence="12">
    <location>
        <position position="334"/>
    </location>
</feature>
<dbReference type="GO" id="GO:0046872">
    <property type="term" value="F:metal ion binding"/>
    <property type="evidence" value="ECO:0007669"/>
    <property type="project" value="UniProtKB-KW"/>
</dbReference>
<evidence type="ECO:0000313" key="14">
    <source>
        <dbReference type="EMBL" id="SHH84930.1"/>
    </source>
</evidence>
<dbReference type="GO" id="GO:0070040">
    <property type="term" value="F:rRNA (adenine(2503)-C2-)-methyltransferase activity"/>
    <property type="evidence" value="ECO:0007669"/>
    <property type="project" value="UniProtKB-UniRule"/>
</dbReference>
<dbReference type="GO" id="GO:0019843">
    <property type="term" value="F:rRNA binding"/>
    <property type="evidence" value="ECO:0007669"/>
    <property type="project" value="UniProtKB-UniRule"/>
</dbReference>
<dbReference type="OrthoDB" id="9793973at2"/>
<dbReference type="NCBIfam" id="TIGR00048">
    <property type="entry name" value="rRNA_mod_RlmN"/>
    <property type="match status" value="1"/>
</dbReference>
<evidence type="ECO:0000256" key="8">
    <source>
        <dbReference type="ARBA" id="ARBA00022694"/>
    </source>
</evidence>
<dbReference type="AlphaFoldDB" id="A0A1M5WBU9"/>
<dbReference type="GO" id="GO:0005737">
    <property type="term" value="C:cytoplasm"/>
    <property type="evidence" value="ECO:0007669"/>
    <property type="project" value="UniProtKB-SubCell"/>
</dbReference>
<comment type="function">
    <text evidence="12">Specifically methylates position 2 of adenine 2503 in 23S rRNA and position 2 of adenine 37 in tRNAs.</text>
</comment>
<comment type="subcellular location">
    <subcellularLocation>
        <location evidence="1 12">Cytoplasm</location>
    </subcellularLocation>
</comment>
<dbReference type="GO" id="GO:0002935">
    <property type="term" value="F:tRNA (adenine(37)-C2)-methyltransferase activity"/>
    <property type="evidence" value="ECO:0007669"/>
    <property type="project" value="UniProtKB-UniRule"/>
</dbReference>
<keyword evidence="12" id="KW-1015">Disulfide bond</keyword>
<dbReference type="SFLD" id="SFLDF00275">
    <property type="entry name" value="adenosine_C2_methyltransferase"/>
    <property type="match status" value="1"/>
</dbReference>
<dbReference type="Pfam" id="PF04055">
    <property type="entry name" value="Radical_SAM"/>
    <property type="match status" value="1"/>
</dbReference>
<dbReference type="HAMAP" id="MF_01849">
    <property type="entry name" value="RNA_methyltr_RlmN"/>
    <property type="match status" value="1"/>
</dbReference>
<dbReference type="InterPro" id="IPR007197">
    <property type="entry name" value="rSAM"/>
</dbReference>
<feature type="binding site" evidence="12">
    <location>
        <position position="192"/>
    </location>
    <ligand>
        <name>S-adenosyl-L-methionine</name>
        <dbReference type="ChEBI" id="CHEBI:59789"/>
    </ligand>
</feature>
<feature type="binding site" evidence="12">
    <location>
        <position position="117"/>
    </location>
    <ligand>
        <name>[4Fe-4S] cluster</name>
        <dbReference type="ChEBI" id="CHEBI:49883"/>
        <note>4Fe-4S-S-AdoMet</note>
    </ligand>
</feature>
<proteinExistence type="inferred from homology"/>
<feature type="binding site" evidence="12">
    <location>
        <position position="291"/>
    </location>
    <ligand>
        <name>S-adenosyl-L-methionine</name>
        <dbReference type="ChEBI" id="CHEBI:59789"/>
    </ligand>
</feature>
<comment type="cofactor">
    <cofactor evidence="12">
        <name>[4Fe-4S] cluster</name>
        <dbReference type="ChEBI" id="CHEBI:49883"/>
    </cofactor>
    <text evidence="12">Binds 1 [4Fe-4S] cluster. The cluster is coordinated with 3 cysteines and an exchangeable S-adenosyl-L-methionine.</text>
</comment>
<feature type="binding site" evidence="12">
    <location>
        <begin position="160"/>
        <end position="161"/>
    </location>
    <ligand>
        <name>S-adenosyl-L-methionine</name>
        <dbReference type="ChEBI" id="CHEBI:59789"/>
    </ligand>
</feature>
<dbReference type="GO" id="GO:0070475">
    <property type="term" value="P:rRNA base methylation"/>
    <property type="evidence" value="ECO:0007669"/>
    <property type="project" value="UniProtKB-UniRule"/>
</dbReference>
<dbReference type="SFLD" id="SFLDS00029">
    <property type="entry name" value="Radical_SAM"/>
    <property type="match status" value="1"/>
</dbReference>
<dbReference type="GO" id="GO:0000049">
    <property type="term" value="F:tRNA binding"/>
    <property type="evidence" value="ECO:0007669"/>
    <property type="project" value="UniProtKB-UniRule"/>
</dbReference>
<dbReference type="EMBL" id="FQXO01000099">
    <property type="protein sequence ID" value="SHH84930.1"/>
    <property type="molecule type" value="Genomic_DNA"/>
</dbReference>
<evidence type="ECO:0000256" key="7">
    <source>
        <dbReference type="ARBA" id="ARBA00022691"/>
    </source>
</evidence>
<keyword evidence="3 12" id="KW-0963">Cytoplasm</keyword>
<keyword evidence="11 12" id="KW-0411">Iron-sulfur</keyword>
<dbReference type="PANTHER" id="PTHR30544:SF5">
    <property type="entry name" value="RADICAL SAM CORE DOMAIN-CONTAINING PROTEIN"/>
    <property type="match status" value="1"/>
</dbReference>
<dbReference type="SFLD" id="SFLDG01062">
    <property type="entry name" value="methyltransferase_(Class_A)"/>
    <property type="match status" value="1"/>
</dbReference>
<evidence type="ECO:0000256" key="4">
    <source>
        <dbReference type="ARBA" id="ARBA00022552"/>
    </source>
</evidence>
<dbReference type="InterPro" id="IPR040072">
    <property type="entry name" value="Methyltransferase_A"/>
</dbReference>
<reference evidence="15" key="1">
    <citation type="submission" date="2016-11" db="EMBL/GenBank/DDBJ databases">
        <authorList>
            <person name="Varghese N."/>
            <person name="Submissions S."/>
        </authorList>
    </citation>
    <scope>NUCLEOTIDE SEQUENCE [LARGE SCALE GENOMIC DNA]</scope>
    <source>
        <strain evidence="15">DSM 13643</strain>
    </source>
</reference>
<dbReference type="CDD" id="cd01335">
    <property type="entry name" value="Radical_SAM"/>
    <property type="match status" value="1"/>
</dbReference>
<accession>A0A1M5WBU9</accession>
<feature type="binding site" evidence="12">
    <location>
        <position position="113"/>
    </location>
    <ligand>
        <name>[4Fe-4S] cluster</name>
        <dbReference type="ChEBI" id="CHEBI:49883"/>
        <note>4Fe-4S-S-AdoMet</note>
    </ligand>
</feature>
<dbReference type="InterPro" id="IPR027492">
    <property type="entry name" value="RNA_MTrfase_RlmN"/>
</dbReference>
<dbReference type="Gene3D" id="1.10.150.530">
    <property type="match status" value="1"/>
</dbReference>
<evidence type="ECO:0000313" key="15">
    <source>
        <dbReference type="Proteomes" id="UP000183967"/>
    </source>
</evidence>
<comment type="miscellaneous">
    <text evidence="12">Reaction proceeds by a ping-pong mechanism involving intermediate methylation of a conserved cysteine residue.</text>
</comment>
<dbReference type="RefSeq" id="WP_073197888.1">
    <property type="nucleotide sequence ID" value="NZ_FQXO01000099.1"/>
</dbReference>
<comment type="caution">
    <text evidence="12">Lacks conserved residue(s) required for the propagation of feature annotation.</text>
</comment>
<evidence type="ECO:0000256" key="12">
    <source>
        <dbReference type="HAMAP-Rule" id="MF_01849"/>
    </source>
</evidence>
<dbReference type="EC" id="2.1.1.192" evidence="12"/>
<keyword evidence="7 12" id="KW-0949">S-adenosyl-L-methionine</keyword>
<dbReference type="PIRSF" id="PIRSF006004">
    <property type="entry name" value="CHP00048"/>
    <property type="match status" value="1"/>
</dbReference>
<keyword evidence="10 12" id="KW-0408">Iron</keyword>
<evidence type="ECO:0000256" key="6">
    <source>
        <dbReference type="ARBA" id="ARBA00022679"/>
    </source>
</evidence>
<evidence type="ECO:0000256" key="2">
    <source>
        <dbReference type="ARBA" id="ARBA00022485"/>
    </source>
</evidence>
<keyword evidence="15" id="KW-1185">Reference proteome</keyword>